<reference evidence="2" key="1">
    <citation type="journal article" date="2022" name="Plant J.">
        <title>Strategies of tolerance reflected in two North American maple genomes.</title>
        <authorList>
            <person name="McEvoy S.L."/>
            <person name="Sezen U.U."/>
            <person name="Trouern-Trend A."/>
            <person name="McMahon S.M."/>
            <person name="Schaberg P.G."/>
            <person name="Yang J."/>
            <person name="Wegrzyn J.L."/>
            <person name="Swenson N.G."/>
        </authorList>
    </citation>
    <scope>NUCLEOTIDE SEQUENCE</scope>
    <source>
        <strain evidence="2">NS2018</strain>
    </source>
</reference>
<dbReference type="EMBL" id="JAUESC010000388">
    <property type="protein sequence ID" value="KAK0572030.1"/>
    <property type="molecule type" value="Genomic_DNA"/>
</dbReference>
<dbReference type="Pfam" id="PF24626">
    <property type="entry name" value="SH3_Tf2-1"/>
    <property type="match status" value="1"/>
</dbReference>
<evidence type="ECO:0000313" key="3">
    <source>
        <dbReference type="Proteomes" id="UP001168877"/>
    </source>
</evidence>
<protein>
    <recommendedName>
        <fullName evidence="1">Tf2-1-like SH3-like domain-containing protein</fullName>
    </recommendedName>
</protein>
<sequence>MVEGTRQQHVDGRFSEVEGRMLQFEDGFEKFRVVARIGTVAYRLLLPIGLQIHSVSHVSQLKKVVGTAVTPSTNLPTTGLDGQLVVYSQAVLERKLIKRNNGVVVQWLVQWSNLNPEDVTWMDASVMASQYPKFEP</sequence>
<dbReference type="AlphaFoldDB" id="A0AA39RE56"/>
<comment type="caution">
    <text evidence="2">The sequence shown here is derived from an EMBL/GenBank/DDBJ whole genome shotgun (WGS) entry which is preliminary data.</text>
</comment>
<dbReference type="SUPFAM" id="SSF54160">
    <property type="entry name" value="Chromo domain-like"/>
    <property type="match status" value="1"/>
</dbReference>
<organism evidence="2 3">
    <name type="scientific">Acer saccharum</name>
    <name type="common">Sugar maple</name>
    <dbReference type="NCBI Taxonomy" id="4024"/>
    <lineage>
        <taxon>Eukaryota</taxon>
        <taxon>Viridiplantae</taxon>
        <taxon>Streptophyta</taxon>
        <taxon>Embryophyta</taxon>
        <taxon>Tracheophyta</taxon>
        <taxon>Spermatophyta</taxon>
        <taxon>Magnoliopsida</taxon>
        <taxon>eudicotyledons</taxon>
        <taxon>Gunneridae</taxon>
        <taxon>Pentapetalae</taxon>
        <taxon>rosids</taxon>
        <taxon>malvids</taxon>
        <taxon>Sapindales</taxon>
        <taxon>Sapindaceae</taxon>
        <taxon>Hippocastanoideae</taxon>
        <taxon>Acereae</taxon>
        <taxon>Acer</taxon>
    </lineage>
</organism>
<dbReference type="InterPro" id="IPR056924">
    <property type="entry name" value="SH3_Tf2-1"/>
</dbReference>
<proteinExistence type="predicted"/>
<evidence type="ECO:0000313" key="2">
    <source>
        <dbReference type="EMBL" id="KAK0572030.1"/>
    </source>
</evidence>
<reference evidence="2" key="2">
    <citation type="submission" date="2023-06" db="EMBL/GenBank/DDBJ databases">
        <authorList>
            <person name="Swenson N.G."/>
            <person name="Wegrzyn J.L."/>
            <person name="Mcevoy S.L."/>
        </authorList>
    </citation>
    <scope>NUCLEOTIDE SEQUENCE</scope>
    <source>
        <strain evidence="2">NS2018</strain>
        <tissue evidence="2">Leaf</tissue>
    </source>
</reference>
<dbReference type="Proteomes" id="UP001168877">
    <property type="component" value="Unassembled WGS sequence"/>
</dbReference>
<evidence type="ECO:0000259" key="1">
    <source>
        <dbReference type="Pfam" id="PF24626"/>
    </source>
</evidence>
<accession>A0AA39RE56</accession>
<name>A0AA39RE56_ACESA</name>
<feature type="domain" description="Tf2-1-like SH3-like" evidence="1">
    <location>
        <begin position="30"/>
        <end position="64"/>
    </location>
</feature>
<gene>
    <name evidence="2" type="ORF">LWI29_025142</name>
</gene>
<dbReference type="InterPro" id="IPR016197">
    <property type="entry name" value="Chromo-like_dom_sf"/>
</dbReference>
<keyword evidence="3" id="KW-1185">Reference proteome</keyword>